<evidence type="ECO:0000313" key="3">
    <source>
        <dbReference type="EMBL" id="SDC57121.1"/>
    </source>
</evidence>
<dbReference type="GO" id="GO:0009294">
    <property type="term" value="P:DNA-mediated transformation"/>
    <property type="evidence" value="ECO:0007669"/>
    <property type="project" value="InterPro"/>
</dbReference>
<gene>
    <name evidence="3" type="ORF">SAMN05444580_101249</name>
</gene>
<dbReference type="Gene3D" id="3.40.50.450">
    <property type="match status" value="1"/>
</dbReference>
<evidence type="ECO:0000256" key="1">
    <source>
        <dbReference type="ARBA" id="ARBA00006525"/>
    </source>
</evidence>
<dbReference type="STRING" id="168276.SAMN05444580_101249"/>
<dbReference type="PANTHER" id="PTHR43022">
    <property type="entry name" value="PROTEIN SMF"/>
    <property type="match status" value="1"/>
</dbReference>
<comment type="similarity">
    <text evidence="1">Belongs to the DprA/Smf family.</text>
</comment>
<sequence>MDEQPTLFPLEDVDVSADAGDAADLQTALGLLALMDLPRVGSGRAIRFAQQFGSAEAFNTAAPEQRQRAGGVAVEDPVQVLDRDVPDGARLVGYFDDDYPTSLRGIANPPAVLWIQGALPDPARRIAIVGTRSATRWGASMAASIAEAAAAAGVSVVSGLALGIDIAAHRAALAAGGHTVAVLGSGIDTPTPREHQADAHAIVEAGSCLISEVGPGTRPSARTLVARNRIQSGLSYATVVVQCGLKSGTMTTAKFTREQERELVLPVPPEEEQRHPENAGSAALARLSPPPRLLQVRGDLADLLTEIR</sequence>
<dbReference type="Proteomes" id="UP000199417">
    <property type="component" value="Unassembled WGS sequence"/>
</dbReference>
<dbReference type="PANTHER" id="PTHR43022:SF1">
    <property type="entry name" value="PROTEIN SMF"/>
    <property type="match status" value="1"/>
</dbReference>
<dbReference type="InterPro" id="IPR057666">
    <property type="entry name" value="DrpA_SLOG"/>
</dbReference>
<accession>A0A1G6MNS2</accession>
<dbReference type="EMBL" id="FNAB01000001">
    <property type="protein sequence ID" value="SDC57121.1"/>
    <property type="molecule type" value="Genomic_DNA"/>
</dbReference>
<dbReference type="Pfam" id="PF02481">
    <property type="entry name" value="DNA_processg_A"/>
    <property type="match status" value="1"/>
</dbReference>
<dbReference type="RefSeq" id="WP_072844555.1">
    <property type="nucleotide sequence ID" value="NZ_FNAB01000001.1"/>
</dbReference>
<evidence type="ECO:0000313" key="4">
    <source>
        <dbReference type="Proteomes" id="UP000199417"/>
    </source>
</evidence>
<organism evidence="3 4">
    <name type="scientific">Rhodococcus tukisamuensis</name>
    <dbReference type="NCBI Taxonomy" id="168276"/>
    <lineage>
        <taxon>Bacteria</taxon>
        <taxon>Bacillati</taxon>
        <taxon>Actinomycetota</taxon>
        <taxon>Actinomycetes</taxon>
        <taxon>Mycobacteriales</taxon>
        <taxon>Nocardiaceae</taxon>
        <taxon>Rhodococcus</taxon>
    </lineage>
</organism>
<dbReference type="SUPFAM" id="SSF102405">
    <property type="entry name" value="MCP/YpsA-like"/>
    <property type="match status" value="1"/>
</dbReference>
<name>A0A1G6MNS2_9NOCA</name>
<feature type="domain" description="Smf/DprA SLOG" evidence="2">
    <location>
        <begin position="91"/>
        <end position="272"/>
    </location>
</feature>
<reference evidence="3 4" key="1">
    <citation type="submission" date="2016-10" db="EMBL/GenBank/DDBJ databases">
        <authorList>
            <person name="de Groot N.N."/>
        </authorList>
    </citation>
    <scope>NUCLEOTIDE SEQUENCE [LARGE SCALE GENOMIC DNA]</scope>
    <source>
        <strain evidence="3 4">JCM 11308</strain>
    </source>
</reference>
<protein>
    <submittedName>
        <fullName evidence="3">DNA processing protein</fullName>
    </submittedName>
</protein>
<proteinExistence type="inferred from homology"/>
<keyword evidence="4" id="KW-1185">Reference proteome</keyword>
<dbReference type="AlphaFoldDB" id="A0A1G6MNS2"/>
<dbReference type="InterPro" id="IPR003488">
    <property type="entry name" value="DprA"/>
</dbReference>
<evidence type="ECO:0000259" key="2">
    <source>
        <dbReference type="Pfam" id="PF02481"/>
    </source>
</evidence>